<sequence length="63" mass="7279">MERLKEAQALFKQPLTIEVLRQLDQLEKQARGEEADRIGELWEAVMADAEDELLNQAREEGLL</sequence>
<proteinExistence type="predicted"/>
<evidence type="ECO:0000313" key="2">
    <source>
        <dbReference type="Proteomes" id="UP001057998"/>
    </source>
</evidence>
<keyword evidence="2" id="KW-1185">Reference proteome</keyword>
<accession>A0ABY5GLX3</accession>
<dbReference type="EMBL" id="CP101509">
    <property type="protein sequence ID" value="UTV30171.1"/>
    <property type="molecule type" value="Genomic_DNA"/>
</dbReference>
<name>A0ABY5GLX3_9GAMM</name>
<dbReference type="RefSeq" id="WP_255391516.1">
    <property type="nucleotide sequence ID" value="NZ_CP101509.1"/>
</dbReference>
<dbReference type="Proteomes" id="UP001057998">
    <property type="component" value="Chromosome 2"/>
</dbReference>
<gene>
    <name evidence="1" type="ORF">NNL38_16425</name>
</gene>
<organism evidence="1 2">
    <name type="scientific">Photobacterium atrarenae</name>
    <dbReference type="NCBI Taxonomy" id="865757"/>
    <lineage>
        <taxon>Bacteria</taxon>
        <taxon>Pseudomonadati</taxon>
        <taxon>Pseudomonadota</taxon>
        <taxon>Gammaproteobacteria</taxon>
        <taxon>Vibrionales</taxon>
        <taxon>Vibrionaceae</taxon>
        <taxon>Photobacterium</taxon>
    </lineage>
</organism>
<evidence type="ECO:0000313" key="1">
    <source>
        <dbReference type="EMBL" id="UTV30171.1"/>
    </source>
</evidence>
<reference evidence="1" key="1">
    <citation type="submission" date="2022-07" db="EMBL/GenBank/DDBJ databases">
        <title>Genome sequencing of Photobacterium atrarenae GJH2-4.</title>
        <authorList>
            <person name="Park S.-J."/>
        </authorList>
    </citation>
    <scope>NUCLEOTIDE SEQUENCE</scope>
    <source>
        <strain evidence="1">GJH2-4</strain>
    </source>
</reference>
<protein>
    <submittedName>
        <fullName evidence="1">Uncharacterized protein</fullName>
    </submittedName>
</protein>